<sequence length="205" mass="22200">MMWFQRPFLGLPSAANNKHHIRFCIFLGWTRTLVNKHALQRSLLFLLPRQSSTPRHAQTSASKMQLSALFLLAPALVAATLDPATSNTKGKCPSSYACSATKVSKAIQAAECSHNTRTGKTQTFAVFETDHQYDGNNGYPYGTCSAYTCDAPTEMVADEDCWTFFWSGTGEESGVGTGCIKDPNTGECGCENSDGTFVPGSDSCK</sequence>
<proteinExistence type="predicted"/>
<name>A0AAX4I6N3_9PEZI</name>
<dbReference type="GeneID" id="87940100"/>
<keyword evidence="2" id="KW-1185">Reference proteome</keyword>
<dbReference type="PANTHER" id="PTHR35396:SF1">
    <property type="entry name" value="SMALL SECRETED PROTEIN"/>
    <property type="match status" value="1"/>
</dbReference>
<accession>A0AAX4I6N3</accession>
<dbReference type="KEGG" id="cdet:87940100"/>
<dbReference type="RefSeq" id="XP_062775807.1">
    <property type="nucleotide sequence ID" value="XM_062919756.1"/>
</dbReference>
<protein>
    <recommendedName>
        <fullName evidence="3">Small secreted protein</fullName>
    </recommendedName>
</protein>
<dbReference type="EMBL" id="CP137306">
    <property type="protein sequence ID" value="WQF78583.1"/>
    <property type="molecule type" value="Genomic_DNA"/>
</dbReference>
<dbReference type="AlphaFoldDB" id="A0AAX4I6N3"/>
<dbReference type="Proteomes" id="UP001322277">
    <property type="component" value="Chromosome 2"/>
</dbReference>
<evidence type="ECO:0000313" key="2">
    <source>
        <dbReference type="Proteomes" id="UP001322277"/>
    </source>
</evidence>
<evidence type="ECO:0000313" key="1">
    <source>
        <dbReference type="EMBL" id="WQF78583.1"/>
    </source>
</evidence>
<organism evidence="1 2">
    <name type="scientific">Colletotrichum destructivum</name>
    <dbReference type="NCBI Taxonomy" id="34406"/>
    <lineage>
        <taxon>Eukaryota</taxon>
        <taxon>Fungi</taxon>
        <taxon>Dikarya</taxon>
        <taxon>Ascomycota</taxon>
        <taxon>Pezizomycotina</taxon>
        <taxon>Sordariomycetes</taxon>
        <taxon>Hypocreomycetidae</taxon>
        <taxon>Glomerellales</taxon>
        <taxon>Glomerellaceae</taxon>
        <taxon>Colletotrichum</taxon>
        <taxon>Colletotrichum destructivum species complex</taxon>
    </lineage>
</organism>
<evidence type="ECO:0008006" key="3">
    <source>
        <dbReference type="Google" id="ProtNLM"/>
    </source>
</evidence>
<gene>
    <name evidence="1" type="ORF">CDEST_03597</name>
</gene>
<dbReference type="PANTHER" id="PTHR35396">
    <property type="entry name" value="SMALL SECRETED PROTEIN"/>
    <property type="match status" value="1"/>
</dbReference>
<reference evidence="2" key="1">
    <citation type="journal article" date="2023" name="bioRxiv">
        <title>Complete genome of the Medicago anthracnose fungus, Colletotrichum destructivum, reveals a mini-chromosome-like region within a core chromosome.</title>
        <authorList>
            <person name="Lapalu N."/>
            <person name="Simon A."/>
            <person name="Lu A."/>
            <person name="Plaumann P.-L."/>
            <person name="Amselem J."/>
            <person name="Pigne S."/>
            <person name="Auger A."/>
            <person name="Koch C."/>
            <person name="Dallery J.-F."/>
            <person name="O'Connell R.J."/>
        </authorList>
    </citation>
    <scope>NUCLEOTIDE SEQUENCE [LARGE SCALE GENOMIC DNA]</scope>
    <source>
        <strain evidence="2">CBS 520.97</strain>
    </source>
</reference>